<dbReference type="EMBL" id="BAABGA010000029">
    <property type="protein sequence ID" value="GAA4452367.1"/>
    <property type="molecule type" value="Genomic_DNA"/>
</dbReference>
<evidence type="ECO:0000313" key="1">
    <source>
        <dbReference type="EMBL" id="GAA4452367.1"/>
    </source>
</evidence>
<dbReference type="Proteomes" id="UP001500840">
    <property type="component" value="Unassembled WGS sequence"/>
</dbReference>
<gene>
    <name evidence="1" type="ORF">GCM10023156_21570</name>
</gene>
<comment type="caution">
    <text evidence="1">The sequence shown here is derived from an EMBL/GenBank/DDBJ whole genome shotgun (WGS) entry which is preliminary data.</text>
</comment>
<organism evidence="1 2">
    <name type="scientific">Novipirellula rosea</name>
    <dbReference type="NCBI Taxonomy" id="1031540"/>
    <lineage>
        <taxon>Bacteria</taxon>
        <taxon>Pseudomonadati</taxon>
        <taxon>Planctomycetota</taxon>
        <taxon>Planctomycetia</taxon>
        <taxon>Pirellulales</taxon>
        <taxon>Pirellulaceae</taxon>
        <taxon>Novipirellula</taxon>
    </lineage>
</organism>
<dbReference type="RefSeq" id="WP_345321868.1">
    <property type="nucleotide sequence ID" value="NZ_BAABGA010000029.1"/>
</dbReference>
<reference evidence="2" key="1">
    <citation type="journal article" date="2019" name="Int. J. Syst. Evol. Microbiol.">
        <title>The Global Catalogue of Microorganisms (GCM) 10K type strain sequencing project: providing services to taxonomists for standard genome sequencing and annotation.</title>
        <authorList>
            <consortium name="The Broad Institute Genomics Platform"/>
            <consortium name="The Broad Institute Genome Sequencing Center for Infectious Disease"/>
            <person name="Wu L."/>
            <person name="Ma J."/>
        </authorList>
    </citation>
    <scope>NUCLEOTIDE SEQUENCE [LARGE SCALE GENOMIC DNA]</scope>
    <source>
        <strain evidence="2">JCM 17759</strain>
    </source>
</reference>
<protein>
    <submittedName>
        <fullName evidence="1">Uncharacterized protein</fullName>
    </submittedName>
</protein>
<evidence type="ECO:0000313" key="2">
    <source>
        <dbReference type="Proteomes" id="UP001500840"/>
    </source>
</evidence>
<proteinExistence type="predicted"/>
<sequence>MNPVRQRIEELLVDMEEYREAPDKSGFTDTDHLLTYVENELEDCMLELLNLPIPEHRSLLDRVIRGVDRIGAVGASVGKLIDLFR</sequence>
<keyword evidence="2" id="KW-1185">Reference proteome</keyword>
<accession>A0ABP8MMI9</accession>
<name>A0ABP8MMI9_9BACT</name>